<dbReference type="InterPro" id="IPR051201">
    <property type="entry name" value="Chloro_Bact_Ser_Proteases"/>
</dbReference>
<keyword evidence="6" id="KW-0812">Transmembrane</keyword>
<accession>A0A3S0RHS3</accession>
<organism evidence="8 9">
    <name type="scientific">Lysinibacillus antri</name>
    <dbReference type="NCBI Taxonomy" id="2498145"/>
    <lineage>
        <taxon>Bacteria</taxon>
        <taxon>Bacillati</taxon>
        <taxon>Bacillota</taxon>
        <taxon>Bacilli</taxon>
        <taxon>Bacillales</taxon>
        <taxon>Bacillaceae</taxon>
        <taxon>Lysinibacillus</taxon>
    </lineage>
</organism>
<sequence>MSYFNDNEHKQPNENESLNSYSPLQERLQREQEEESKRRANKNSGGKKGGYFISGLAGVIVGALVMWLLLPSMVGQLPGKTTSHTKNGDSQTTITQTATEVTTDITSAVEKVSDAVVGITNIQEVTDFWNQRSAEQEAGSGSGVIYKIEDNKAFVITNYHVVEGAKQLEVTLADGTKEEATLVGSDIWTDLAVISIKSENVKVVAEFGDSEVLKQGETVIAIGNPLGLDFYGSVTTGVISGKDRAVPVDLNADGYEDWETEVLQTDAAINPGNSGGALINIAGDLIGINSMKIAESAIEGLGFSIPINTVIPIVEELEQNGEVKRPTMGIGLLDLTEVPAFYQQQTLRLPEEVTTGVVVSEVVRGSSADKAGVQQYDVIVEMDGQKIENSIDLRQHLYNETDIGDTLPIKVYRQGKLVELQLTLTEGTTL</sequence>
<evidence type="ECO:0000256" key="5">
    <source>
        <dbReference type="SAM" id="MobiDB-lite"/>
    </source>
</evidence>
<dbReference type="Proteomes" id="UP000287910">
    <property type="component" value="Unassembled WGS sequence"/>
</dbReference>
<feature type="compositionally biased region" description="Basic and acidic residues" evidence="5">
    <location>
        <begin position="27"/>
        <end position="38"/>
    </location>
</feature>
<evidence type="ECO:0000256" key="4">
    <source>
        <dbReference type="ARBA" id="ARBA00022825"/>
    </source>
</evidence>
<dbReference type="Pfam" id="PF13365">
    <property type="entry name" value="Trypsin_2"/>
    <property type="match status" value="1"/>
</dbReference>
<evidence type="ECO:0000256" key="2">
    <source>
        <dbReference type="ARBA" id="ARBA00022670"/>
    </source>
</evidence>
<feature type="compositionally biased region" description="Basic and acidic residues" evidence="5">
    <location>
        <begin position="1"/>
        <end position="13"/>
    </location>
</feature>
<keyword evidence="9" id="KW-1185">Reference proteome</keyword>
<feature type="domain" description="PDZ" evidence="7">
    <location>
        <begin position="326"/>
        <end position="415"/>
    </location>
</feature>
<evidence type="ECO:0000313" key="8">
    <source>
        <dbReference type="EMBL" id="RUL49436.1"/>
    </source>
</evidence>
<evidence type="ECO:0000256" key="6">
    <source>
        <dbReference type="SAM" id="Phobius"/>
    </source>
</evidence>
<feature type="transmembrane region" description="Helical" evidence="6">
    <location>
        <begin position="49"/>
        <end position="70"/>
    </location>
</feature>
<dbReference type="InterPro" id="IPR001478">
    <property type="entry name" value="PDZ"/>
</dbReference>
<dbReference type="GO" id="GO:0006508">
    <property type="term" value="P:proteolysis"/>
    <property type="evidence" value="ECO:0007669"/>
    <property type="project" value="UniProtKB-KW"/>
</dbReference>
<comment type="caution">
    <text evidence="8">The sequence shown here is derived from an EMBL/GenBank/DDBJ whole genome shotgun (WGS) entry which is preliminary data.</text>
</comment>
<feature type="compositionally biased region" description="Polar residues" evidence="5">
    <location>
        <begin position="14"/>
        <end position="23"/>
    </location>
</feature>
<dbReference type="PANTHER" id="PTHR43343:SF3">
    <property type="entry name" value="PROTEASE DO-LIKE 8, CHLOROPLASTIC"/>
    <property type="match status" value="1"/>
</dbReference>
<evidence type="ECO:0000313" key="9">
    <source>
        <dbReference type="Proteomes" id="UP000287910"/>
    </source>
</evidence>
<dbReference type="PRINTS" id="PR00834">
    <property type="entry name" value="PROTEASES2C"/>
</dbReference>
<name>A0A3S0RHS3_9BACI</name>
<dbReference type="SUPFAM" id="SSF50494">
    <property type="entry name" value="Trypsin-like serine proteases"/>
    <property type="match status" value="1"/>
</dbReference>
<dbReference type="CDD" id="cd06781">
    <property type="entry name" value="cpPDZ_BsHtra-like"/>
    <property type="match status" value="1"/>
</dbReference>
<proteinExistence type="inferred from homology"/>
<comment type="similarity">
    <text evidence="1">Belongs to the peptidase S1C family.</text>
</comment>
<dbReference type="AlphaFoldDB" id="A0A3S0RHS3"/>
<keyword evidence="4" id="KW-0720">Serine protease</keyword>
<keyword evidence="3" id="KW-0378">Hydrolase</keyword>
<keyword evidence="2" id="KW-0645">Protease</keyword>
<dbReference type="SUPFAM" id="SSF50156">
    <property type="entry name" value="PDZ domain-like"/>
    <property type="match status" value="1"/>
</dbReference>
<dbReference type="Pfam" id="PF13180">
    <property type="entry name" value="PDZ_2"/>
    <property type="match status" value="1"/>
</dbReference>
<dbReference type="EMBL" id="RYYR01000025">
    <property type="protein sequence ID" value="RUL49436.1"/>
    <property type="molecule type" value="Genomic_DNA"/>
</dbReference>
<protein>
    <submittedName>
        <fullName evidence="8">PDZ domain-containing protein</fullName>
    </submittedName>
</protein>
<dbReference type="InterPro" id="IPR009003">
    <property type="entry name" value="Peptidase_S1_PA"/>
</dbReference>
<dbReference type="InterPro" id="IPR001940">
    <property type="entry name" value="Peptidase_S1C"/>
</dbReference>
<keyword evidence="6" id="KW-1133">Transmembrane helix</keyword>
<evidence type="ECO:0000256" key="1">
    <source>
        <dbReference type="ARBA" id="ARBA00010541"/>
    </source>
</evidence>
<dbReference type="Gene3D" id="2.30.42.10">
    <property type="match status" value="1"/>
</dbReference>
<evidence type="ECO:0000256" key="3">
    <source>
        <dbReference type="ARBA" id="ARBA00022801"/>
    </source>
</evidence>
<evidence type="ECO:0000259" key="7">
    <source>
        <dbReference type="SMART" id="SM00228"/>
    </source>
</evidence>
<keyword evidence="6" id="KW-0472">Membrane</keyword>
<dbReference type="GO" id="GO:0004252">
    <property type="term" value="F:serine-type endopeptidase activity"/>
    <property type="evidence" value="ECO:0007669"/>
    <property type="project" value="InterPro"/>
</dbReference>
<dbReference type="PANTHER" id="PTHR43343">
    <property type="entry name" value="PEPTIDASE S12"/>
    <property type="match status" value="1"/>
</dbReference>
<dbReference type="Gene3D" id="2.40.10.10">
    <property type="entry name" value="Trypsin-like serine proteases"/>
    <property type="match status" value="2"/>
</dbReference>
<dbReference type="InterPro" id="IPR043504">
    <property type="entry name" value="Peptidase_S1_PA_chymotrypsin"/>
</dbReference>
<reference evidence="8 9" key="1">
    <citation type="submission" date="2018-12" db="EMBL/GenBank/DDBJ databases">
        <title>Lysinibacillus antri sp. nov., isolated from a cave soil.</title>
        <authorList>
            <person name="Narsing Rao M.P."/>
            <person name="Zhang H."/>
            <person name="Dong Z.-Y."/>
            <person name="Niu X.-K."/>
            <person name="Zhang K."/>
            <person name="Fang B.-Z."/>
            <person name="Kang Y.-Q."/>
            <person name="Xiao M."/>
            <person name="Li W.-J."/>
        </authorList>
    </citation>
    <scope>NUCLEOTIDE SEQUENCE [LARGE SCALE GENOMIC DNA]</scope>
    <source>
        <strain evidence="8 9">SYSU K30002</strain>
    </source>
</reference>
<dbReference type="SMART" id="SM00228">
    <property type="entry name" value="PDZ"/>
    <property type="match status" value="1"/>
</dbReference>
<feature type="region of interest" description="Disordered" evidence="5">
    <location>
        <begin position="1"/>
        <end position="45"/>
    </location>
</feature>
<dbReference type="InterPro" id="IPR036034">
    <property type="entry name" value="PDZ_sf"/>
</dbReference>
<gene>
    <name evidence="8" type="ORF">EK386_15175</name>
</gene>
<dbReference type="RefSeq" id="WP_126660031.1">
    <property type="nucleotide sequence ID" value="NZ_RYYR01000025.1"/>
</dbReference>